<sequence length="239" mass="26408">MKQRAIVLFCSVAAACFSAPAMADEGDAAPFKLTAGLYDYGSSQGKDLNLRWRGHDSDAWVGYYQDPDFGKQWRAGLDHSFTLNDWAQLQPSLQLATQGFIGGSINLQLGTTWYTVMGLGRTNVRPYFNLNFDPNDAITAGVGWQGAQGQNLSLTLIADDRLGTGQRHVHALARWPVNGGDRLTVDLLYKQGMGDAGYVYAWGLSVAYDFPHWFIRLTRDGQQNFSTQDAVRLAVGTRF</sequence>
<dbReference type="EMBL" id="JAQQXS010000005">
    <property type="protein sequence ID" value="MDC8785003.1"/>
    <property type="molecule type" value="Genomic_DNA"/>
</dbReference>
<organism evidence="2 3">
    <name type="scientific">Roseateles koreensis</name>
    <dbReference type="NCBI Taxonomy" id="2987526"/>
    <lineage>
        <taxon>Bacteria</taxon>
        <taxon>Pseudomonadati</taxon>
        <taxon>Pseudomonadota</taxon>
        <taxon>Betaproteobacteria</taxon>
        <taxon>Burkholderiales</taxon>
        <taxon>Sphaerotilaceae</taxon>
        <taxon>Roseateles</taxon>
    </lineage>
</organism>
<gene>
    <name evidence="2" type="ORF">PRZ01_07345</name>
</gene>
<evidence type="ECO:0000313" key="2">
    <source>
        <dbReference type="EMBL" id="MDC8785003.1"/>
    </source>
</evidence>
<comment type="caution">
    <text evidence="2">The sequence shown here is derived from an EMBL/GenBank/DDBJ whole genome shotgun (WGS) entry which is preliminary data.</text>
</comment>
<dbReference type="PROSITE" id="PS51257">
    <property type="entry name" value="PROKAR_LIPOPROTEIN"/>
    <property type="match status" value="1"/>
</dbReference>
<dbReference type="Proteomes" id="UP001219862">
    <property type="component" value="Unassembled WGS sequence"/>
</dbReference>
<reference evidence="2 3" key="1">
    <citation type="submission" date="2022-10" db="EMBL/GenBank/DDBJ databases">
        <title>paucibacter sp. hw8 Genome sequencing.</title>
        <authorList>
            <person name="Park S."/>
        </authorList>
    </citation>
    <scope>NUCLEOTIDE SEQUENCE [LARGE SCALE GENOMIC DNA]</scope>
    <source>
        <strain evidence="3">hw8</strain>
    </source>
</reference>
<keyword evidence="1" id="KW-0732">Signal</keyword>
<evidence type="ECO:0000313" key="3">
    <source>
        <dbReference type="Proteomes" id="UP001219862"/>
    </source>
</evidence>
<dbReference type="RefSeq" id="WP_273596118.1">
    <property type="nucleotide sequence ID" value="NZ_JAQQXS010000005.1"/>
</dbReference>
<evidence type="ECO:0008006" key="4">
    <source>
        <dbReference type="Google" id="ProtNLM"/>
    </source>
</evidence>
<keyword evidence="3" id="KW-1185">Reference proteome</keyword>
<protein>
    <recommendedName>
        <fullName evidence="4">Outer membrane protein beta-barrel domain-containing protein</fullName>
    </recommendedName>
</protein>
<evidence type="ECO:0000256" key="1">
    <source>
        <dbReference type="SAM" id="SignalP"/>
    </source>
</evidence>
<feature type="chain" id="PRO_5046429852" description="Outer membrane protein beta-barrel domain-containing protein" evidence="1">
    <location>
        <begin position="24"/>
        <end position="239"/>
    </location>
</feature>
<proteinExistence type="predicted"/>
<feature type="signal peptide" evidence="1">
    <location>
        <begin position="1"/>
        <end position="23"/>
    </location>
</feature>
<accession>A0ABT5KRK9</accession>
<name>A0ABT5KRK9_9BURK</name>